<comment type="subcellular location">
    <subcellularLocation>
        <location evidence="9">Cytoplasm</location>
    </subcellularLocation>
</comment>
<dbReference type="Pfam" id="PF08264">
    <property type="entry name" value="Anticodon_1"/>
    <property type="match status" value="1"/>
</dbReference>
<protein>
    <recommendedName>
        <fullName evidence="9">Leucine--tRNA ligase</fullName>
        <ecNumber evidence="9">6.1.1.4</ecNumber>
    </recommendedName>
    <alternativeName>
        <fullName evidence="9">Leucyl-tRNA synthetase</fullName>
        <shortName evidence="9">LeuRS</shortName>
    </alternativeName>
</protein>
<keyword evidence="3 9" id="KW-0436">Ligase</keyword>
<dbReference type="PANTHER" id="PTHR43740:SF2">
    <property type="entry name" value="LEUCINE--TRNA LIGASE, MITOCHONDRIAL"/>
    <property type="match status" value="1"/>
</dbReference>
<evidence type="ECO:0000313" key="16">
    <source>
        <dbReference type="Proteomes" id="UP001254608"/>
    </source>
</evidence>
<evidence type="ECO:0000313" key="15">
    <source>
        <dbReference type="EMBL" id="MDT0498891.1"/>
    </source>
</evidence>
<feature type="short sequence motif" description="'KMSKS' region" evidence="9">
    <location>
        <begin position="621"/>
        <end position="625"/>
    </location>
</feature>
<dbReference type="PROSITE" id="PS00178">
    <property type="entry name" value="AA_TRNA_LIGASE_I"/>
    <property type="match status" value="1"/>
</dbReference>
<dbReference type="SUPFAM" id="SSF50677">
    <property type="entry name" value="ValRS/IleRS/LeuRS editing domain"/>
    <property type="match status" value="1"/>
</dbReference>
<evidence type="ECO:0000256" key="8">
    <source>
        <dbReference type="ARBA" id="ARBA00047469"/>
    </source>
</evidence>
<evidence type="ECO:0000256" key="2">
    <source>
        <dbReference type="ARBA" id="ARBA00022490"/>
    </source>
</evidence>
<dbReference type="GO" id="GO:0004823">
    <property type="term" value="F:leucine-tRNA ligase activity"/>
    <property type="evidence" value="ECO:0007669"/>
    <property type="project" value="UniProtKB-EC"/>
</dbReference>
<reference evidence="15 16" key="1">
    <citation type="submission" date="2023-09" db="EMBL/GenBank/DDBJ databases">
        <authorList>
            <person name="Rey-Velasco X."/>
        </authorList>
    </citation>
    <scope>NUCLEOTIDE SEQUENCE [LARGE SCALE GENOMIC DNA]</scope>
    <source>
        <strain evidence="15 16">W345</strain>
    </source>
</reference>
<dbReference type="InterPro" id="IPR015413">
    <property type="entry name" value="Methionyl/Leucyl_tRNA_Synth"/>
</dbReference>
<evidence type="ECO:0000256" key="3">
    <source>
        <dbReference type="ARBA" id="ARBA00022598"/>
    </source>
</evidence>
<keyword evidence="6 9" id="KW-0648">Protein biosynthesis</keyword>
<dbReference type="InterPro" id="IPR009008">
    <property type="entry name" value="Val/Leu/Ile-tRNA-synth_edit"/>
</dbReference>
<keyword evidence="5 9" id="KW-0067">ATP-binding</keyword>
<accession>A0ABU2WLX9</accession>
<comment type="caution">
    <text evidence="15">The sequence shown here is derived from an EMBL/GenBank/DDBJ whole genome shotgun (WGS) entry which is preliminary data.</text>
</comment>
<dbReference type="HAMAP" id="MF_00049_B">
    <property type="entry name" value="Leu_tRNA_synth_B"/>
    <property type="match status" value="1"/>
</dbReference>
<gene>
    <name evidence="9 15" type="primary">leuS</name>
    <name evidence="15" type="ORF">RM530_16210</name>
</gene>
<dbReference type="InterPro" id="IPR025709">
    <property type="entry name" value="Leu_tRNA-synth_edit"/>
</dbReference>
<dbReference type="InterPro" id="IPR014729">
    <property type="entry name" value="Rossmann-like_a/b/a_fold"/>
</dbReference>
<evidence type="ECO:0000256" key="9">
    <source>
        <dbReference type="HAMAP-Rule" id="MF_00049"/>
    </source>
</evidence>
<comment type="catalytic activity">
    <reaction evidence="8 9">
        <text>tRNA(Leu) + L-leucine + ATP = L-leucyl-tRNA(Leu) + AMP + diphosphate</text>
        <dbReference type="Rhea" id="RHEA:11688"/>
        <dbReference type="Rhea" id="RHEA-COMP:9613"/>
        <dbReference type="Rhea" id="RHEA-COMP:9622"/>
        <dbReference type="ChEBI" id="CHEBI:30616"/>
        <dbReference type="ChEBI" id="CHEBI:33019"/>
        <dbReference type="ChEBI" id="CHEBI:57427"/>
        <dbReference type="ChEBI" id="CHEBI:78442"/>
        <dbReference type="ChEBI" id="CHEBI:78494"/>
        <dbReference type="ChEBI" id="CHEBI:456215"/>
        <dbReference type="EC" id="6.1.1.4"/>
    </reaction>
</comment>
<dbReference type="Gene3D" id="2.20.28.290">
    <property type="match status" value="1"/>
</dbReference>
<sequence length="861" mass="96508">MQQEYSPRDVEQGAQAFWNENESFKAREDAAREKFYCLSMFPYPSGRLHMGHVRNYTIGDVITRYQRMLGKNVLQPIGFDAFGLPAENAAMKNGVPPAQWTYSNIDYMCGQLKQLGIAYDWDRRLATCEPSYYRWQQWFFVQLYQQGLVYKKASIVNWDPVDQTVLANEQVIDGRGWRSGAVVEQREIPQWFLKITDYADELLSELDQLPDWPDAVKTMQANWIGRSEGLEIDFRLADRDEHITVFTTRPDTLYGVSFVSVAVQHPLALEAAARSEAVAAFVDETKKTDVQEATLETMEKRGVPLGIDVIHPLTGERVPVWAANFVLMNYGTGCVMAVPAHDQRDWEFATAYGLPKMPVIGPDAETPADISEAAFTDKATTQNSAEFSGLRFDQAFDAIASRLEAQGQGRRRVNYRLRDWGVSRQRYWGCPIPVVYCEACGAVPVPDDQLPVVLPEHLVPDGRGNPLLREESFVNCECPSCGKPARRETDTFDTFVDSSWYYARFACADQNEKMLDDRARYWLPVDQYIGGIEHAILHLLYARFFTKAMRDNGLVDTPEPFARLLTQGMVLAESFYRTTANGGREWIAPGEIEVERDAKGGMLGARLKADGSVVQSDGMGTMSKSRNNGVDPNRIIESHGADALRLFMMFTAPPEQTLEWSDAGIDGAARFLKRLWKRVLDHTAGGAAPPLNASALDSAQKELRRKLHETLRKIEDDFSRRHTFNTAIAGCMELLNALYKFDDASDNGRAVSQETLEVLVLVLAPIVPHLSHVLWNALGRSDAVIDAHWPRHDPAALVADTVKLVVQVNGKLRGHIEVAADATQETILDAALAEENVKKFVGEQILRKKIVVPGKLVSLVV</sequence>
<dbReference type="Pfam" id="PF09334">
    <property type="entry name" value="tRNA-synt_1g"/>
    <property type="match status" value="1"/>
</dbReference>
<evidence type="ECO:0000259" key="11">
    <source>
        <dbReference type="Pfam" id="PF00133"/>
    </source>
</evidence>
<dbReference type="Gene3D" id="3.10.20.590">
    <property type="match status" value="1"/>
</dbReference>
<evidence type="ECO:0000259" key="12">
    <source>
        <dbReference type="Pfam" id="PF08264"/>
    </source>
</evidence>
<organism evidence="15 16">
    <name type="scientific">Banduia mediterranea</name>
    <dbReference type="NCBI Taxonomy" id="3075609"/>
    <lineage>
        <taxon>Bacteria</taxon>
        <taxon>Pseudomonadati</taxon>
        <taxon>Pseudomonadota</taxon>
        <taxon>Gammaproteobacteria</taxon>
        <taxon>Nevskiales</taxon>
        <taxon>Algiphilaceae</taxon>
        <taxon>Banduia</taxon>
    </lineage>
</organism>
<dbReference type="InterPro" id="IPR009080">
    <property type="entry name" value="tRNAsynth_Ia_anticodon-bd"/>
</dbReference>
<evidence type="ECO:0000256" key="5">
    <source>
        <dbReference type="ARBA" id="ARBA00022840"/>
    </source>
</evidence>
<dbReference type="InterPro" id="IPR002300">
    <property type="entry name" value="aa-tRNA-synth_Ia"/>
</dbReference>
<dbReference type="EC" id="6.1.1.4" evidence="9"/>
<feature type="domain" description="Aminoacyl-tRNA synthetase class Ia" evidence="11">
    <location>
        <begin position="417"/>
        <end position="573"/>
    </location>
</feature>
<feature type="domain" description="Methionyl/Leucyl tRNA synthetase" evidence="13">
    <location>
        <begin position="39"/>
        <end position="171"/>
    </location>
</feature>
<evidence type="ECO:0000256" key="6">
    <source>
        <dbReference type="ARBA" id="ARBA00022917"/>
    </source>
</evidence>
<dbReference type="NCBIfam" id="TIGR00396">
    <property type="entry name" value="leuS_bact"/>
    <property type="match status" value="1"/>
</dbReference>
<evidence type="ECO:0000256" key="10">
    <source>
        <dbReference type="RuleBase" id="RU363035"/>
    </source>
</evidence>
<dbReference type="InterPro" id="IPR002302">
    <property type="entry name" value="Leu-tRNA-ligase"/>
</dbReference>
<comment type="similarity">
    <text evidence="1 9 10">Belongs to the class-I aminoacyl-tRNA synthetase family.</text>
</comment>
<dbReference type="EMBL" id="JAVRIC010000028">
    <property type="protein sequence ID" value="MDT0498891.1"/>
    <property type="molecule type" value="Genomic_DNA"/>
</dbReference>
<feature type="domain" description="Leucyl-tRNA synthetase editing" evidence="14">
    <location>
        <begin position="222"/>
        <end position="403"/>
    </location>
</feature>
<dbReference type="PRINTS" id="PR00985">
    <property type="entry name" value="TRNASYNTHLEU"/>
</dbReference>
<dbReference type="CDD" id="cd07958">
    <property type="entry name" value="Anticodon_Ia_Leu_BEm"/>
    <property type="match status" value="1"/>
</dbReference>
<dbReference type="SUPFAM" id="SSF47323">
    <property type="entry name" value="Anticodon-binding domain of a subclass of class I aminoacyl-tRNA synthetases"/>
    <property type="match status" value="1"/>
</dbReference>
<evidence type="ECO:0000259" key="14">
    <source>
        <dbReference type="Pfam" id="PF13603"/>
    </source>
</evidence>
<evidence type="ECO:0000259" key="13">
    <source>
        <dbReference type="Pfam" id="PF09334"/>
    </source>
</evidence>
<evidence type="ECO:0000256" key="1">
    <source>
        <dbReference type="ARBA" id="ARBA00005594"/>
    </source>
</evidence>
<feature type="short sequence motif" description="'HIGH' region" evidence="9">
    <location>
        <begin position="42"/>
        <end position="52"/>
    </location>
</feature>
<dbReference type="Gene3D" id="1.10.730.10">
    <property type="entry name" value="Isoleucyl-tRNA Synthetase, Domain 1"/>
    <property type="match status" value="1"/>
</dbReference>
<dbReference type="Pfam" id="PF13603">
    <property type="entry name" value="tRNA-synt_1_2"/>
    <property type="match status" value="1"/>
</dbReference>
<dbReference type="PANTHER" id="PTHR43740">
    <property type="entry name" value="LEUCYL-TRNA SYNTHETASE"/>
    <property type="match status" value="1"/>
</dbReference>
<dbReference type="Proteomes" id="UP001254608">
    <property type="component" value="Unassembled WGS sequence"/>
</dbReference>
<evidence type="ECO:0000256" key="4">
    <source>
        <dbReference type="ARBA" id="ARBA00022741"/>
    </source>
</evidence>
<feature type="domain" description="Methionyl/Valyl/Leucyl/Isoleucyl-tRNA synthetase anticodon-binding" evidence="12">
    <location>
        <begin position="701"/>
        <end position="825"/>
    </location>
</feature>
<dbReference type="Gene3D" id="3.40.50.620">
    <property type="entry name" value="HUPs"/>
    <property type="match status" value="2"/>
</dbReference>
<keyword evidence="16" id="KW-1185">Reference proteome</keyword>
<dbReference type="InterPro" id="IPR001412">
    <property type="entry name" value="aa-tRNA-synth_I_CS"/>
</dbReference>
<dbReference type="SUPFAM" id="SSF52374">
    <property type="entry name" value="Nucleotidylyl transferase"/>
    <property type="match status" value="1"/>
</dbReference>
<dbReference type="Pfam" id="PF00133">
    <property type="entry name" value="tRNA-synt_1"/>
    <property type="match status" value="2"/>
</dbReference>
<keyword evidence="2 9" id="KW-0963">Cytoplasm</keyword>
<keyword evidence="4 9" id="KW-0547">Nucleotide-binding</keyword>
<dbReference type="CDD" id="cd00812">
    <property type="entry name" value="LeuRS_core"/>
    <property type="match status" value="1"/>
</dbReference>
<feature type="domain" description="Aminoacyl-tRNA synthetase class Ia" evidence="11">
    <location>
        <begin position="611"/>
        <end position="660"/>
    </location>
</feature>
<evidence type="ECO:0000256" key="7">
    <source>
        <dbReference type="ARBA" id="ARBA00023146"/>
    </source>
</evidence>
<proteinExistence type="inferred from homology"/>
<dbReference type="InterPro" id="IPR013155">
    <property type="entry name" value="M/V/L/I-tRNA-synth_anticd-bd"/>
</dbReference>
<name>A0ABU2WLX9_9GAMM</name>
<keyword evidence="7 9" id="KW-0030">Aminoacyl-tRNA synthetase</keyword>
<feature type="binding site" evidence="9">
    <location>
        <position position="624"/>
    </location>
    <ligand>
        <name>ATP</name>
        <dbReference type="ChEBI" id="CHEBI:30616"/>
    </ligand>
</feature>
<dbReference type="RefSeq" id="WP_311366302.1">
    <property type="nucleotide sequence ID" value="NZ_JAVRIC010000028.1"/>
</dbReference>